<comment type="caution">
    <text evidence="1">The sequence shown here is derived from an EMBL/GenBank/DDBJ whole genome shotgun (WGS) entry which is preliminary data.</text>
</comment>
<dbReference type="Proteomes" id="UP000821845">
    <property type="component" value="Chromosome 1"/>
</dbReference>
<reference evidence="1" key="1">
    <citation type="submission" date="2020-05" db="EMBL/GenBank/DDBJ databases">
        <title>Large-scale comparative analyses of tick genomes elucidate their genetic diversity and vector capacities.</title>
        <authorList>
            <person name="Jia N."/>
            <person name="Wang J."/>
            <person name="Shi W."/>
            <person name="Du L."/>
            <person name="Sun Y."/>
            <person name="Zhan W."/>
            <person name="Jiang J."/>
            <person name="Wang Q."/>
            <person name="Zhang B."/>
            <person name="Ji P."/>
            <person name="Sakyi L.B."/>
            <person name="Cui X."/>
            <person name="Yuan T."/>
            <person name="Jiang B."/>
            <person name="Yang W."/>
            <person name="Lam T.T.-Y."/>
            <person name="Chang Q."/>
            <person name="Ding S."/>
            <person name="Wang X."/>
            <person name="Zhu J."/>
            <person name="Ruan X."/>
            <person name="Zhao L."/>
            <person name="Wei J."/>
            <person name="Que T."/>
            <person name="Du C."/>
            <person name="Cheng J."/>
            <person name="Dai P."/>
            <person name="Han X."/>
            <person name="Huang E."/>
            <person name="Gao Y."/>
            <person name="Liu J."/>
            <person name="Shao H."/>
            <person name="Ye R."/>
            <person name="Li L."/>
            <person name="Wei W."/>
            <person name="Wang X."/>
            <person name="Wang C."/>
            <person name="Yang T."/>
            <person name="Huo Q."/>
            <person name="Li W."/>
            <person name="Guo W."/>
            <person name="Chen H."/>
            <person name="Zhou L."/>
            <person name="Ni X."/>
            <person name="Tian J."/>
            <person name="Zhou Y."/>
            <person name="Sheng Y."/>
            <person name="Liu T."/>
            <person name="Pan Y."/>
            <person name="Xia L."/>
            <person name="Li J."/>
            <person name="Zhao F."/>
            <person name="Cao W."/>
        </authorList>
    </citation>
    <scope>NUCLEOTIDE SEQUENCE</scope>
    <source>
        <strain evidence="1">Hyas-2018</strain>
    </source>
</reference>
<dbReference type="EMBL" id="CM023481">
    <property type="protein sequence ID" value="KAH6948788.1"/>
    <property type="molecule type" value="Genomic_DNA"/>
</dbReference>
<accession>A0ACB7TP56</accession>
<organism evidence="1 2">
    <name type="scientific">Hyalomma asiaticum</name>
    <name type="common">Tick</name>
    <dbReference type="NCBI Taxonomy" id="266040"/>
    <lineage>
        <taxon>Eukaryota</taxon>
        <taxon>Metazoa</taxon>
        <taxon>Ecdysozoa</taxon>
        <taxon>Arthropoda</taxon>
        <taxon>Chelicerata</taxon>
        <taxon>Arachnida</taxon>
        <taxon>Acari</taxon>
        <taxon>Parasitiformes</taxon>
        <taxon>Ixodida</taxon>
        <taxon>Ixodoidea</taxon>
        <taxon>Ixodidae</taxon>
        <taxon>Hyalomminae</taxon>
        <taxon>Hyalomma</taxon>
    </lineage>
</organism>
<name>A0ACB7TP56_HYAAI</name>
<keyword evidence="2" id="KW-1185">Reference proteome</keyword>
<proteinExistence type="predicted"/>
<gene>
    <name evidence="1" type="ORF">HPB50_026366</name>
</gene>
<sequence>MVVVGGGGSTGRLSLRSSAGSNLSLRGRSYPRKGDSNKGTTVGAETNAKTLEAVQRSILVVCLDEAAGETEPWEVRCPLHMLVGGGSAQCAGNRWYDKIVQVIVSAEGGVGLIMEHAPVDGTVVVPIMDYCYTYMKKTARHRLEPPSCPDDKPLKLEFNLPKESLADIAAAQAKMERLARDVDVIDHRFDDYGKDFIKSCRMSPDSFIQMAFQLSFFRLHGHSPVTYESASTRMFLLGRTEAIRSQSTESDKFCREGIYLISRVEIFTQIFTAMYGQGVDRVMLGLRKIAEEMKRPVPDIYRDPGYLKSNTFELSTSQVSAHNDILMTFGYSVPGGYGICYSNQCSQFRFSICTRHCNKETSAVKFRDALVTTLKEFGSNLNALQKAKLLSAEKRPLRLDHAVGEVQSERPDIRPVNELSKNVSLRAAATSTTQVGPMMSRQKDLMKLPVPPLKETLQRYVESIRPLVTAAQFEKTVKVVEEFGKPNGIGEKLYKVLEAKAASTENWLADWWLQGAYLTYRMPVVVYSNPAMALPRQTFMQKEDQLRHAALLIAGALDFKTLVERDKKLGCPPSSRTADNIPKKLEFVVSQDTARDIEEAHSSLSRLTADLDLFIYKFKGYGKEFIKSCKLSPDSYVQMAMQLAYYKVETLLERLDISLASAETML</sequence>
<evidence type="ECO:0000313" key="2">
    <source>
        <dbReference type="Proteomes" id="UP000821845"/>
    </source>
</evidence>
<protein>
    <submittedName>
        <fullName evidence="1">Uncharacterized protein</fullName>
    </submittedName>
</protein>
<evidence type="ECO:0000313" key="1">
    <source>
        <dbReference type="EMBL" id="KAH6948788.1"/>
    </source>
</evidence>